<reference evidence="1 2" key="1">
    <citation type="submission" date="2023-07" db="EMBL/GenBank/DDBJ databases">
        <title>Novel species of Thermanaerothrix with wide hydrolytic capabilities.</title>
        <authorList>
            <person name="Zayulina K.S."/>
            <person name="Podosokorskaya O.A."/>
            <person name="Elcheninov A.G."/>
        </authorList>
    </citation>
    <scope>NUCLEOTIDE SEQUENCE [LARGE SCALE GENOMIC DNA]</scope>
    <source>
        <strain evidence="1 2">4228-RoL</strain>
    </source>
</reference>
<dbReference type="EC" id="2.4.-.-" evidence="1"/>
<keyword evidence="1" id="KW-0808">Transferase</keyword>
<evidence type="ECO:0000313" key="1">
    <source>
        <dbReference type="EMBL" id="MDT8897643.1"/>
    </source>
</evidence>
<dbReference type="GO" id="GO:0016757">
    <property type="term" value="F:glycosyltransferase activity"/>
    <property type="evidence" value="ECO:0007669"/>
    <property type="project" value="UniProtKB-KW"/>
</dbReference>
<dbReference type="RefSeq" id="WP_315624306.1">
    <property type="nucleotide sequence ID" value="NZ_JAUHMF010000001.1"/>
</dbReference>
<gene>
    <name evidence="1" type="ORF">QYE77_05140</name>
</gene>
<proteinExistence type="predicted"/>
<dbReference type="Pfam" id="PF13692">
    <property type="entry name" value="Glyco_trans_1_4"/>
    <property type="match status" value="1"/>
</dbReference>
<evidence type="ECO:0000313" key="2">
    <source>
        <dbReference type="Proteomes" id="UP001254165"/>
    </source>
</evidence>
<accession>A0ABU3NLC3</accession>
<dbReference type="Proteomes" id="UP001254165">
    <property type="component" value="Unassembled WGS sequence"/>
</dbReference>
<sequence length="364" mass="41829">MKIVYVVSDSPEEWNSAEWRCAIPARAIQSTRQHQATLIRIDHFAYHTPEAMAACTEADIIVIQRNAFGPVLQAMQYWKARDKTIILDFDDAYHLMPPQVRNYTFWIEGRIVQNGPDGKPFSTVIQPPPLTQFQWGLQLAHAATTPSRLLAADWRAHAAVHYLPNYLDLPRYLNLKPLPHERIVIGWGGSLSHLQSFTESGIIKALRRICIRRPQVQILICGDERVFHALDVPESQKRFQPWTAPENWPQYLAMFDIGIAPLHGAYDQRRSWIKVLEYMIMKIPWVASQGAPYEELKDFGSLVRNDPYAWEEALIELIDHLDLYKERAAQEPYLFALGQSVQENVGAILSTYAQIRQSTFPTQV</sequence>
<keyword evidence="1" id="KW-0328">Glycosyltransferase</keyword>
<dbReference type="Gene3D" id="3.40.50.2000">
    <property type="entry name" value="Glycogen Phosphorylase B"/>
    <property type="match status" value="1"/>
</dbReference>
<keyword evidence="2" id="KW-1185">Reference proteome</keyword>
<protein>
    <submittedName>
        <fullName evidence="1">Glycosyltransferase</fullName>
        <ecNumber evidence="1">2.4.-.-</ecNumber>
    </submittedName>
</protein>
<dbReference type="EMBL" id="JAUHMF010000001">
    <property type="protein sequence ID" value="MDT8897643.1"/>
    <property type="molecule type" value="Genomic_DNA"/>
</dbReference>
<organism evidence="1 2">
    <name type="scientific">Thermanaerothrix solaris</name>
    <dbReference type="NCBI Taxonomy" id="3058434"/>
    <lineage>
        <taxon>Bacteria</taxon>
        <taxon>Bacillati</taxon>
        <taxon>Chloroflexota</taxon>
        <taxon>Anaerolineae</taxon>
        <taxon>Anaerolineales</taxon>
        <taxon>Anaerolineaceae</taxon>
        <taxon>Thermanaerothrix</taxon>
    </lineage>
</organism>
<dbReference type="SUPFAM" id="SSF53756">
    <property type="entry name" value="UDP-Glycosyltransferase/glycogen phosphorylase"/>
    <property type="match status" value="1"/>
</dbReference>
<comment type="caution">
    <text evidence="1">The sequence shown here is derived from an EMBL/GenBank/DDBJ whole genome shotgun (WGS) entry which is preliminary data.</text>
</comment>
<name>A0ABU3NLC3_9CHLR</name>